<dbReference type="AlphaFoldDB" id="A0A4P8KIJ0"/>
<evidence type="ECO:0000259" key="1">
    <source>
        <dbReference type="Pfam" id="PF00534"/>
    </source>
</evidence>
<name>A0A4P8KIJ0_ENTAV</name>
<evidence type="ECO:0000259" key="2">
    <source>
        <dbReference type="Pfam" id="PF13439"/>
    </source>
</evidence>
<dbReference type="Gene3D" id="3.40.50.2000">
    <property type="entry name" value="Glycogen Phosphorylase B"/>
    <property type="match status" value="2"/>
</dbReference>
<dbReference type="EMBL" id="JARPWY010000029">
    <property type="protein sequence ID" value="MDT2514872.1"/>
    <property type="molecule type" value="Genomic_DNA"/>
</dbReference>
<sequence length="412" mass="47703">MRIGFFTDTYFPQVSGVATSIRTLKNELEKQGHEVYIFTTTDPDADEFEKDIVRMPSVPFISFTDRRIVVRGLWFAYQIAKELELEIIHTHTEFGTGFLGKMVANRLRIPVIHTYHTMYEDYLHYIANGKVVRPSHVKHFIKMFVNHSTGVVCPSKRVVDTLKRYEVDVPMRIIPTGIDVSRFSRPDITKKDTDQLRDKLGLHTDDLMILSLSRISYEKNIHVIVQQFPEVLMSYPNARLVIVGKGPYREDLEELSRQLGVEDYIQFTGEVPHEDVAYYYHAADYFVSASTSETQGLTYAEAIASGTQCIVEGNDYLNQLLNDESLGITFEQDADFSESFVSYVQQQIAIDPRVQQKKLMEISAERFGDEMIKFYQEMIAYYAENYTEVRLPSRTVQKMRVRINSLRNNEDK</sequence>
<evidence type="ECO:0000313" key="4">
    <source>
        <dbReference type="EMBL" id="MDT2514872.1"/>
    </source>
</evidence>
<dbReference type="InterPro" id="IPR028098">
    <property type="entry name" value="Glyco_trans_4-like_N"/>
</dbReference>
<dbReference type="GO" id="GO:0016758">
    <property type="term" value="F:hexosyltransferase activity"/>
    <property type="evidence" value="ECO:0007669"/>
    <property type="project" value="TreeGrafter"/>
</dbReference>
<dbReference type="EMBL" id="JARPWH010000164">
    <property type="protein sequence ID" value="MDT2405014.1"/>
    <property type="molecule type" value="Genomic_DNA"/>
</dbReference>
<evidence type="ECO:0000313" key="7">
    <source>
        <dbReference type="Proteomes" id="UP001264335"/>
    </source>
</evidence>
<dbReference type="FunFam" id="3.40.50.2000:FF:000136">
    <property type="entry name" value="Glycosyl transferase, group 1"/>
    <property type="match status" value="1"/>
</dbReference>
<dbReference type="Pfam" id="PF00534">
    <property type="entry name" value="Glycos_transf_1"/>
    <property type="match status" value="1"/>
</dbReference>
<dbReference type="InterPro" id="IPR050194">
    <property type="entry name" value="Glycosyltransferase_grp1"/>
</dbReference>
<evidence type="ECO:0000313" key="5">
    <source>
        <dbReference type="EMBL" id="TRZ34372.1"/>
    </source>
</evidence>
<dbReference type="PANTHER" id="PTHR45947">
    <property type="entry name" value="SULFOQUINOVOSYL TRANSFERASE SQD2"/>
    <property type="match status" value="1"/>
</dbReference>
<feature type="domain" description="Glycosyltransferase subfamily 4-like N-terminal" evidence="2">
    <location>
        <begin position="14"/>
        <end position="182"/>
    </location>
</feature>
<keyword evidence="5" id="KW-0808">Transferase</keyword>
<evidence type="ECO:0000313" key="6">
    <source>
        <dbReference type="Proteomes" id="UP000316316"/>
    </source>
</evidence>
<reference evidence="3 7" key="2">
    <citation type="submission" date="2023-03" db="EMBL/GenBank/DDBJ databases">
        <authorList>
            <person name="Shen W."/>
            <person name="Cai J."/>
        </authorList>
    </citation>
    <scope>NUCLEOTIDE SEQUENCE</scope>
    <source>
        <strain evidence="3">P33-2</strain>
        <strain evidence="4 7">Y2</strain>
    </source>
</reference>
<accession>A0A4P8KIJ0</accession>
<dbReference type="InterPro" id="IPR001296">
    <property type="entry name" value="Glyco_trans_1"/>
</dbReference>
<dbReference type="RefSeq" id="WP_016180635.1">
    <property type="nucleotide sequence ID" value="NZ_CAAKNX010000134.1"/>
</dbReference>
<dbReference type="Proteomes" id="UP001264335">
    <property type="component" value="Unassembled WGS sequence"/>
</dbReference>
<dbReference type="Proteomes" id="UP001260773">
    <property type="component" value="Unassembled WGS sequence"/>
</dbReference>
<dbReference type="GeneID" id="69567469"/>
<organism evidence="5 6">
    <name type="scientific">Enterococcus avium</name>
    <name type="common">Streptococcus avium</name>
    <dbReference type="NCBI Taxonomy" id="33945"/>
    <lineage>
        <taxon>Bacteria</taxon>
        <taxon>Bacillati</taxon>
        <taxon>Bacillota</taxon>
        <taxon>Bacilli</taxon>
        <taxon>Lactobacillales</taxon>
        <taxon>Enterococcaceae</taxon>
        <taxon>Enterococcus</taxon>
    </lineage>
</organism>
<protein>
    <submittedName>
        <fullName evidence="5">Glycosyltransferase family 4 protein</fullName>
    </submittedName>
</protein>
<proteinExistence type="predicted"/>
<dbReference type="CDD" id="cd03817">
    <property type="entry name" value="GT4_UGDG-like"/>
    <property type="match status" value="1"/>
</dbReference>
<dbReference type="PANTHER" id="PTHR45947:SF3">
    <property type="entry name" value="SULFOQUINOVOSYL TRANSFERASE SQD2"/>
    <property type="match status" value="1"/>
</dbReference>
<evidence type="ECO:0000313" key="3">
    <source>
        <dbReference type="EMBL" id="MDT2405014.1"/>
    </source>
</evidence>
<dbReference type="EMBL" id="PDXQ01000001">
    <property type="protein sequence ID" value="TRZ34372.1"/>
    <property type="molecule type" value="Genomic_DNA"/>
</dbReference>
<reference evidence="5 6" key="1">
    <citation type="submission" date="2017-10" db="EMBL/GenBank/DDBJ databases">
        <title>FDA dAtabase for Regulatory Grade micrObial Sequences (FDA-ARGOS): Supporting development and validation of Infectious Disease Dx tests.</title>
        <authorList>
            <person name="Campos J."/>
            <person name="Goldberg B."/>
            <person name="Tallon L.J."/>
            <person name="Sadzewicz L."/>
            <person name="Sengamalay N."/>
            <person name="Ott S."/>
            <person name="Godinez A."/>
            <person name="Nagaraj S."/>
            <person name="Vyas G."/>
            <person name="Aluvathingal J."/>
            <person name="Nadendla S."/>
            <person name="Geyer C."/>
            <person name="Nandy P."/>
            <person name="Hobson J."/>
            <person name="Sichtig H."/>
        </authorList>
    </citation>
    <scope>NUCLEOTIDE SEQUENCE [LARGE SCALE GENOMIC DNA]</scope>
    <source>
        <strain evidence="5 6">FDAARGOS_185</strain>
    </source>
</reference>
<feature type="domain" description="Glycosyl transferase family 1" evidence="1">
    <location>
        <begin position="193"/>
        <end position="334"/>
    </location>
</feature>
<dbReference type="SUPFAM" id="SSF53756">
    <property type="entry name" value="UDP-Glycosyltransferase/glycogen phosphorylase"/>
    <property type="match status" value="1"/>
</dbReference>
<dbReference type="Pfam" id="PF13439">
    <property type="entry name" value="Glyco_transf_4"/>
    <property type="match status" value="1"/>
</dbReference>
<comment type="caution">
    <text evidence="5">The sequence shown here is derived from an EMBL/GenBank/DDBJ whole genome shotgun (WGS) entry which is preliminary data.</text>
</comment>
<gene>
    <name evidence="5" type="ORF">AUF17_09890</name>
    <name evidence="3" type="ORF">P7D43_21830</name>
    <name evidence="4" type="ORF">P7D79_11655</name>
</gene>
<dbReference type="Proteomes" id="UP000316316">
    <property type="component" value="Unassembled WGS sequence"/>
</dbReference>